<name>A0AA38KE69_9AGAR</name>
<protein>
    <recommendedName>
        <fullName evidence="4">Pheromone</fullName>
    </recommendedName>
</protein>
<accession>A0AA38KE69</accession>
<reference evidence="2" key="1">
    <citation type="submission" date="2022-08" db="EMBL/GenBank/DDBJ databases">
        <authorList>
            <consortium name="DOE Joint Genome Institute"/>
            <person name="Min B."/>
            <person name="Riley R."/>
            <person name="Sierra-Patev S."/>
            <person name="Naranjo-Ortiz M."/>
            <person name="Looney B."/>
            <person name="Konkel Z."/>
            <person name="Slot J.C."/>
            <person name="Sakamoto Y."/>
            <person name="Steenwyk J.L."/>
            <person name="Rokas A."/>
            <person name="Carro J."/>
            <person name="Camarero S."/>
            <person name="Ferreira P."/>
            <person name="Molpeceres G."/>
            <person name="Ruiz-Duenas F.J."/>
            <person name="Serrano A."/>
            <person name="Henrissat B."/>
            <person name="Drula E."/>
            <person name="Hughes K.W."/>
            <person name="Mata J.L."/>
            <person name="Ishikawa N.K."/>
            <person name="Vargas-Isla R."/>
            <person name="Ushijima S."/>
            <person name="Smith C.A."/>
            <person name="Ahrendt S."/>
            <person name="Andreopoulos W."/>
            <person name="He G."/>
            <person name="Labutti K."/>
            <person name="Lipzen A."/>
            <person name="Ng V."/>
            <person name="Sandor L."/>
            <person name="Barry K."/>
            <person name="Martinez A.T."/>
            <person name="Xiao Y."/>
            <person name="Gibbons J.G."/>
            <person name="Terashima K."/>
            <person name="Hibbett D.S."/>
            <person name="Grigoriev I.V."/>
        </authorList>
    </citation>
    <scope>NUCLEOTIDE SEQUENCE</scope>
    <source>
        <strain evidence="2">TFB10291</strain>
    </source>
</reference>
<dbReference type="EMBL" id="MU793493">
    <property type="protein sequence ID" value="KAJ3782186.1"/>
    <property type="molecule type" value="Genomic_DNA"/>
</dbReference>
<proteinExistence type="predicted"/>
<organism evidence="2 3">
    <name type="scientific">Lentinula aff. detonsa</name>
    <dbReference type="NCBI Taxonomy" id="2804958"/>
    <lineage>
        <taxon>Eukaryota</taxon>
        <taxon>Fungi</taxon>
        <taxon>Dikarya</taxon>
        <taxon>Basidiomycota</taxon>
        <taxon>Agaricomycotina</taxon>
        <taxon>Agaricomycetes</taxon>
        <taxon>Agaricomycetidae</taxon>
        <taxon>Agaricales</taxon>
        <taxon>Marasmiineae</taxon>
        <taxon>Omphalotaceae</taxon>
        <taxon>Lentinula</taxon>
    </lineage>
</organism>
<keyword evidence="3" id="KW-1185">Reference proteome</keyword>
<feature type="chain" id="PRO_5041391102" description="Pheromone" evidence="1">
    <location>
        <begin position="23"/>
        <end position="89"/>
    </location>
</feature>
<evidence type="ECO:0000256" key="1">
    <source>
        <dbReference type="SAM" id="SignalP"/>
    </source>
</evidence>
<evidence type="ECO:0008006" key="4">
    <source>
        <dbReference type="Google" id="ProtNLM"/>
    </source>
</evidence>
<sequence length="89" mass="9723">MFKSLSALTILIVMCKMTYTRSSPVRASDIENAPSAHEPDAPFIEFGARGEDASPNCPFIEFGKRGCTNKRHDVGVPFVEFGTAEEGLQ</sequence>
<dbReference type="Proteomes" id="UP001163798">
    <property type="component" value="Unassembled WGS sequence"/>
</dbReference>
<comment type="caution">
    <text evidence="2">The sequence shown here is derived from an EMBL/GenBank/DDBJ whole genome shotgun (WGS) entry which is preliminary data.</text>
</comment>
<evidence type="ECO:0000313" key="2">
    <source>
        <dbReference type="EMBL" id="KAJ3782186.1"/>
    </source>
</evidence>
<feature type="signal peptide" evidence="1">
    <location>
        <begin position="1"/>
        <end position="22"/>
    </location>
</feature>
<keyword evidence="1" id="KW-0732">Signal</keyword>
<dbReference type="AlphaFoldDB" id="A0AA38KE69"/>
<evidence type="ECO:0000313" key="3">
    <source>
        <dbReference type="Proteomes" id="UP001163798"/>
    </source>
</evidence>
<gene>
    <name evidence="2" type="ORF">GGU10DRAFT_364418</name>
</gene>